<comment type="caution">
    <text evidence="1">The sequence shown here is derived from an EMBL/GenBank/DDBJ whole genome shotgun (WGS) entry which is preliminary data.</text>
</comment>
<dbReference type="AlphaFoldDB" id="A0A8J3N5V9"/>
<sequence>MAQLFLVQGDLRISLGKAETITTLSEAGLRRLIAAKIKMLIYQRDSMVYEMGYRGIH</sequence>
<dbReference type="Proteomes" id="UP000597444">
    <property type="component" value="Unassembled WGS sequence"/>
</dbReference>
<proteinExistence type="predicted"/>
<reference evidence="1" key="1">
    <citation type="submission" date="2020-10" db="EMBL/GenBank/DDBJ databases">
        <title>Taxonomic study of unclassified bacteria belonging to the class Ktedonobacteria.</title>
        <authorList>
            <person name="Yabe S."/>
            <person name="Wang C.M."/>
            <person name="Zheng Y."/>
            <person name="Sakai Y."/>
            <person name="Cavaletti L."/>
            <person name="Monciardini P."/>
            <person name="Donadio S."/>
        </authorList>
    </citation>
    <scope>NUCLEOTIDE SEQUENCE</scope>
    <source>
        <strain evidence="1">ID150040</strain>
    </source>
</reference>
<evidence type="ECO:0000313" key="1">
    <source>
        <dbReference type="EMBL" id="GHO99504.1"/>
    </source>
</evidence>
<organism evidence="1 2">
    <name type="scientific">Reticulibacter mediterranei</name>
    <dbReference type="NCBI Taxonomy" id="2778369"/>
    <lineage>
        <taxon>Bacteria</taxon>
        <taxon>Bacillati</taxon>
        <taxon>Chloroflexota</taxon>
        <taxon>Ktedonobacteria</taxon>
        <taxon>Ktedonobacterales</taxon>
        <taxon>Reticulibacteraceae</taxon>
        <taxon>Reticulibacter</taxon>
    </lineage>
</organism>
<name>A0A8J3N5V9_9CHLR</name>
<evidence type="ECO:0000313" key="2">
    <source>
        <dbReference type="Proteomes" id="UP000597444"/>
    </source>
</evidence>
<gene>
    <name evidence="1" type="ORF">KSF_095520</name>
</gene>
<keyword evidence="2" id="KW-1185">Reference proteome</keyword>
<dbReference type="RefSeq" id="WP_220210145.1">
    <property type="nucleotide sequence ID" value="NZ_BNJK01000002.1"/>
</dbReference>
<accession>A0A8J3N5V9</accession>
<dbReference type="EMBL" id="BNJK01000002">
    <property type="protein sequence ID" value="GHO99504.1"/>
    <property type="molecule type" value="Genomic_DNA"/>
</dbReference>
<protein>
    <submittedName>
        <fullName evidence="1">Uncharacterized protein</fullName>
    </submittedName>
</protein>